<proteinExistence type="predicted"/>
<organism evidence="1 2">
    <name type="scientific">Gossypium raimondii</name>
    <name type="common">Peruvian cotton</name>
    <name type="synonym">Gossypium klotzschianum subsp. raimondii</name>
    <dbReference type="NCBI Taxonomy" id="29730"/>
    <lineage>
        <taxon>Eukaryota</taxon>
        <taxon>Viridiplantae</taxon>
        <taxon>Streptophyta</taxon>
        <taxon>Embryophyta</taxon>
        <taxon>Tracheophyta</taxon>
        <taxon>Spermatophyta</taxon>
        <taxon>Magnoliopsida</taxon>
        <taxon>eudicotyledons</taxon>
        <taxon>Gunneridae</taxon>
        <taxon>Pentapetalae</taxon>
        <taxon>rosids</taxon>
        <taxon>malvids</taxon>
        <taxon>Malvales</taxon>
        <taxon>Malvaceae</taxon>
        <taxon>Malvoideae</taxon>
        <taxon>Gossypium</taxon>
    </lineage>
</organism>
<keyword evidence="2" id="KW-1185">Reference proteome</keyword>
<accession>A0A0D2QR19</accession>
<evidence type="ECO:0000313" key="2">
    <source>
        <dbReference type="Proteomes" id="UP000032304"/>
    </source>
</evidence>
<sequence>MQLFTRRNQQQLLVIVTIWALWLSRNKLLHEGKQQTNNDLCIFILGYVRELEALEGMRRWCGGLFQIRGLELISIIDFTEIWRR</sequence>
<gene>
    <name evidence="1" type="ORF">B456_001G154600</name>
</gene>
<dbReference type="Proteomes" id="UP000032304">
    <property type="component" value="Chromosome 1"/>
</dbReference>
<protein>
    <submittedName>
        <fullName evidence="1">Uncharacterized protein</fullName>
    </submittedName>
</protein>
<dbReference type="EMBL" id="CM001740">
    <property type="protein sequence ID" value="KJB09655.1"/>
    <property type="molecule type" value="Genomic_DNA"/>
</dbReference>
<evidence type="ECO:0000313" key="1">
    <source>
        <dbReference type="EMBL" id="KJB09655.1"/>
    </source>
</evidence>
<dbReference type="AlphaFoldDB" id="A0A0D2QR19"/>
<dbReference type="Gramene" id="KJB09655">
    <property type="protein sequence ID" value="KJB09655"/>
    <property type="gene ID" value="B456_001G154600"/>
</dbReference>
<reference evidence="1 2" key="1">
    <citation type="journal article" date="2012" name="Nature">
        <title>Repeated polyploidization of Gossypium genomes and the evolution of spinnable cotton fibres.</title>
        <authorList>
            <person name="Paterson A.H."/>
            <person name="Wendel J.F."/>
            <person name="Gundlach H."/>
            <person name="Guo H."/>
            <person name="Jenkins J."/>
            <person name="Jin D."/>
            <person name="Llewellyn D."/>
            <person name="Showmaker K.C."/>
            <person name="Shu S."/>
            <person name="Udall J."/>
            <person name="Yoo M.J."/>
            <person name="Byers R."/>
            <person name="Chen W."/>
            <person name="Doron-Faigenboim A."/>
            <person name="Duke M.V."/>
            <person name="Gong L."/>
            <person name="Grimwood J."/>
            <person name="Grover C."/>
            <person name="Grupp K."/>
            <person name="Hu G."/>
            <person name="Lee T.H."/>
            <person name="Li J."/>
            <person name="Lin L."/>
            <person name="Liu T."/>
            <person name="Marler B.S."/>
            <person name="Page J.T."/>
            <person name="Roberts A.W."/>
            <person name="Romanel E."/>
            <person name="Sanders W.S."/>
            <person name="Szadkowski E."/>
            <person name="Tan X."/>
            <person name="Tang H."/>
            <person name="Xu C."/>
            <person name="Wang J."/>
            <person name="Wang Z."/>
            <person name="Zhang D."/>
            <person name="Zhang L."/>
            <person name="Ashrafi H."/>
            <person name="Bedon F."/>
            <person name="Bowers J.E."/>
            <person name="Brubaker C.L."/>
            <person name="Chee P.W."/>
            <person name="Das S."/>
            <person name="Gingle A.R."/>
            <person name="Haigler C.H."/>
            <person name="Harker D."/>
            <person name="Hoffmann L.V."/>
            <person name="Hovav R."/>
            <person name="Jones D.C."/>
            <person name="Lemke C."/>
            <person name="Mansoor S."/>
            <person name="ur Rahman M."/>
            <person name="Rainville L.N."/>
            <person name="Rambani A."/>
            <person name="Reddy U.K."/>
            <person name="Rong J.K."/>
            <person name="Saranga Y."/>
            <person name="Scheffler B.E."/>
            <person name="Scheffler J.A."/>
            <person name="Stelly D.M."/>
            <person name="Triplett B.A."/>
            <person name="Van Deynze A."/>
            <person name="Vaslin M.F."/>
            <person name="Waghmare V.N."/>
            <person name="Walford S.A."/>
            <person name="Wright R.J."/>
            <person name="Zaki E.A."/>
            <person name="Zhang T."/>
            <person name="Dennis E.S."/>
            <person name="Mayer K.F."/>
            <person name="Peterson D.G."/>
            <person name="Rokhsar D.S."/>
            <person name="Wang X."/>
            <person name="Schmutz J."/>
        </authorList>
    </citation>
    <scope>NUCLEOTIDE SEQUENCE [LARGE SCALE GENOMIC DNA]</scope>
</reference>
<name>A0A0D2QR19_GOSRA</name>